<evidence type="ECO:0000313" key="2">
    <source>
        <dbReference type="Proteomes" id="UP000234681"/>
    </source>
</evidence>
<proteinExistence type="predicted"/>
<gene>
    <name evidence="1" type="ORF">rCG_48742</name>
</gene>
<protein>
    <submittedName>
        <fullName evidence="1">RCG48742</fullName>
    </submittedName>
</protein>
<accession>A6IGX4</accession>
<dbReference type="Proteomes" id="UP000234681">
    <property type="component" value="Chromosome 7"/>
</dbReference>
<organism evidence="1 2">
    <name type="scientific">Rattus norvegicus</name>
    <name type="common">Rat</name>
    <dbReference type="NCBI Taxonomy" id="10116"/>
    <lineage>
        <taxon>Eukaryota</taxon>
        <taxon>Metazoa</taxon>
        <taxon>Chordata</taxon>
        <taxon>Craniata</taxon>
        <taxon>Vertebrata</taxon>
        <taxon>Euteleostomi</taxon>
        <taxon>Mammalia</taxon>
        <taxon>Eutheria</taxon>
        <taxon>Euarchontoglires</taxon>
        <taxon>Glires</taxon>
        <taxon>Rodentia</taxon>
        <taxon>Myomorpha</taxon>
        <taxon>Muroidea</taxon>
        <taxon>Muridae</taxon>
        <taxon>Murinae</taxon>
        <taxon>Rattus</taxon>
    </lineage>
</organism>
<evidence type="ECO:0000313" key="1">
    <source>
        <dbReference type="EMBL" id="EDM16574.1"/>
    </source>
</evidence>
<sequence length="43" mass="4857">MMVTSPIGDRDLCICCHGNHHAFPASIWFTSHLYLQIVTSQPK</sequence>
<name>A6IGX4_RAT</name>
<reference evidence="1 2" key="1">
    <citation type="submission" date="2005-09" db="EMBL/GenBank/DDBJ databases">
        <authorList>
            <person name="Mural R.J."/>
            <person name="Li P.W."/>
            <person name="Adams M.D."/>
            <person name="Amanatides P.G."/>
            <person name="Baden-Tillson H."/>
            <person name="Barnstead M."/>
            <person name="Chin S.H."/>
            <person name="Dew I."/>
            <person name="Evans C.A."/>
            <person name="Ferriera S."/>
            <person name="Flanigan M."/>
            <person name="Fosler C."/>
            <person name="Glodek A."/>
            <person name="Gu Z."/>
            <person name="Holt R.A."/>
            <person name="Jennings D."/>
            <person name="Kraft C.L."/>
            <person name="Lu F."/>
            <person name="Nguyen T."/>
            <person name="Nusskern D.R."/>
            <person name="Pfannkoch C.M."/>
            <person name="Sitter C."/>
            <person name="Sutton G.G."/>
            <person name="Venter J.C."/>
            <person name="Wang Z."/>
            <person name="Woodage T."/>
            <person name="Zheng X.H."/>
            <person name="Zhong F."/>
        </authorList>
    </citation>
    <scope>NUCLEOTIDE SEQUENCE [LARGE SCALE GENOMIC DNA]</scope>
    <source>
        <strain>BN</strain>
        <strain evidence="2">Sprague-Dawley</strain>
    </source>
</reference>
<dbReference type="AlphaFoldDB" id="A6IGX4"/>
<dbReference type="EMBL" id="CH473960">
    <property type="protein sequence ID" value="EDM16574.1"/>
    <property type="molecule type" value="Genomic_DNA"/>
</dbReference>